<dbReference type="InterPro" id="IPR015426">
    <property type="entry name" value="Acetylaldehyde_DH_C"/>
</dbReference>
<dbReference type="NCBIfam" id="TIGR03215">
    <property type="entry name" value="ac_ald_DH_ac"/>
    <property type="match status" value="1"/>
</dbReference>
<keyword evidence="2 4" id="KW-0058">Aromatic hydrocarbons catabolism</keyword>
<organism evidence="6 7">
    <name type="scientific">Victivallis vadensis</name>
    <dbReference type="NCBI Taxonomy" id="172901"/>
    <lineage>
        <taxon>Bacteria</taxon>
        <taxon>Pseudomonadati</taxon>
        <taxon>Lentisphaerota</taxon>
        <taxon>Lentisphaeria</taxon>
        <taxon>Victivallales</taxon>
        <taxon>Victivallaceae</taxon>
        <taxon>Victivallis</taxon>
    </lineage>
</organism>
<evidence type="ECO:0000259" key="5">
    <source>
        <dbReference type="SMART" id="SM00859"/>
    </source>
</evidence>
<dbReference type="GO" id="GO:0008774">
    <property type="term" value="F:acetaldehyde dehydrogenase (acetylating) activity"/>
    <property type="evidence" value="ECO:0007669"/>
    <property type="project" value="UniProtKB-UniRule"/>
</dbReference>
<accession>A0A848AYA5</accession>
<dbReference type="CDD" id="cd23933">
    <property type="entry name" value="ALDH_C"/>
    <property type="match status" value="1"/>
</dbReference>
<dbReference type="PIRSF" id="PIRSF015689">
    <property type="entry name" value="Actaldh_dh_actl"/>
    <property type="match status" value="1"/>
</dbReference>
<dbReference type="InterPro" id="IPR000534">
    <property type="entry name" value="Semialdehyde_DH_NAD-bd"/>
</dbReference>
<evidence type="ECO:0000256" key="2">
    <source>
        <dbReference type="ARBA" id="ARBA00022797"/>
    </source>
</evidence>
<dbReference type="Pfam" id="PF01118">
    <property type="entry name" value="Semialdhyde_dh"/>
    <property type="match status" value="1"/>
</dbReference>
<dbReference type="SUPFAM" id="SSF51735">
    <property type="entry name" value="NAD(P)-binding Rossmann-fold domains"/>
    <property type="match status" value="1"/>
</dbReference>
<feature type="binding site" evidence="4">
    <location>
        <position position="269"/>
    </location>
    <ligand>
        <name>NAD(+)</name>
        <dbReference type="ChEBI" id="CHEBI:57540"/>
    </ligand>
</feature>
<comment type="caution">
    <text evidence="4">Lacks conserved residue(s) required for the propagation of feature annotation.</text>
</comment>
<comment type="caution">
    <text evidence="6">The sequence shown here is derived from an EMBL/GenBank/DDBJ whole genome shotgun (WGS) entry which is preliminary data.</text>
</comment>
<feature type="binding site" evidence="4">
    <location>
        <begin position="12"/>
        <end position="15"/>
    </location>
    <ligand>
        <name>NAD(+)</name>
        <dbReference type="ChEBI" id="CHEBI:57540"/>
    </ligand>
</feature>
<dbReference type="InterPro" id="IPR003361">
    <property type="entry name" value="Acetaldehyde_dehydrogenase"/>
</dbReference>
<feature type="domain" description="Semialdehyde dehydrogenase NAD-binding" evidence="5">
    <location>
        <begin position="6"/>
        <end position="119"/>
    </location>
</feature>
<feature type="active site" description="Acyl-thioester intermediate" evidence="4">
    <location>
        <position position="127"/>
    </location>
</feature>
<dbReference type="SUPFAM" id="SSF55347">
    <property type="entry name" value="Glyceraldehyde-3-phosphate dehydrogenase-like, C-terminal domain"/>
    <property type="match status" value="1"/>
</dbReference>
<evidence type="ECO:0000313" key="6">
    <source>
        <dbReference type="EMBL" id="NMD85922.1"/>
    </source>
</evidence>
<evidence type="ECO:0000256" key="1">
    <source>
        <dbReference type="ARBA" id="ARBA00009244"/>
    </source>
</evidence>
<dbReference type="HAMAP" id="MF_01657">
    <property type="entry name" value="Ac_ald_DH_ac"/>
    <property type="match status" value="1"/>
</dbReference>
<evidence type="ECO:0000256" key="3">
    <source>
        <dbReference type="ARBA" id="ARBA00023027"/>
    </source>
</evidence>
<dbReference type="EMBL" id="JABAEW010000006">
    <property type="protein sequence ID" value="NMD85922.1"/>
    <property type="molecule type" value="Genomic_DNA"/>
</dbReference>
<dbReference type="SMART" id="SM00859">
    <property type="entry name" value="Semialdhyde_dh"/>
    <property type="match status" value="1"/>
</dbReference>
<dbReference type="Gene3D" id="3.30.360.10">
    <property type="entry name" value="Dihydrodipicolinate Reductase, domain 2"/>
    <property type="match status" value="1"/>
</dbReference>
<sequence length="294" mass="31571">MGKKIKVAIIGTGNIGSDLLMKVRRSPWLECGMFAGRNLDSRGMRMAELMGVPVSADSIHAIESDPSCCEIVFDATSAAVHLEHAPVLKRLGKFSIDLTPSALGRLCVPAINLEECLEAREVNMITCGGQAAIPLAYAMAGVQPDASYCEVVASIASRSAGVGTRNNIDEFTQTTRDALSLFTGIAKTKAVIILNPAEPPVIMRNTVYLLAERPNMEAIRAAVEKMASEIRRYVPGYQLTVPPIYGNGRVTTTVEVQGQGDFLPRYSGNLDIITSAAVRIAEAYACRKLGGRLK</sequence>
<evidence type="ECO:0000256" key="4">
    <source>
        <dbReference type="HAMAP-Rule" id="MF_01657"/>
    </source>
</evidence>
<dbReference type="GO" id="GO:0051287">
    <property type="term" value="F:NAD binding"/>
    <property type="evidence" value="ECO:0007669"/>
    <property type="project" value="UniProtKB-UniRule"/>
</dbReference>
<comment type="catalytic activity">
    <reaction evidence="4">
        <text>acetaldehyde + NAD(+) + CoA = acetyl-CoA + NADH + H(+)</text>
        <dbReference type="Rhea" id="RHEA:23288"/>
        <dbReference type="ChEBI" id="CHEBI:15343"/>
        <dbReference type="ChEBI" id="CHEBI:15378"/>
        <dbReference type="ChEBI" id="CHEBI:57287"/>
        <dbReference type="ChEBI" id="CHEBI:57288"/>
        <dbReference type="ChEBI" id="CHEBI:57540"/>
        <dbReference type="ChEBI" id="CHEBI:57945"/>
        <dbReference type="EC" id="1.2.1.10"/>
    </reaction>
</comment>
<dbReference type="NCBIfam" id="NF006157">
    <property type="entry name" value="PRK08300.1"/>
    <property type="match status" value="1"/>
</dbReference>
<reference evidence="6 7" key="1">
    <citation type="submission" date="2020-04" db="EMBL/GenBank/DDBJ databases">
        <authorList>
            <person name="Hitch T.C.A."/>
            <person name="Wylensek D."/>
            <person name="Clavel T."/>
        </authorList>
    </citation>
    <scope>NUCLEOTIDE SEQUENCE [LARGE SCALE GENOMIC DNA]</scope>
    <source>
        <strain evidence="6 7">COR2-253-APC-1A</strain>
    </source>
</reference>
<dbReference type="Proteomes" id="UP000576225">
    <property type="component" value="Unassembled WGS sequence"/>
</dbReference>
<dbReference type="EC" id="1.2.1.10" evidence="4"/>
<proteinExistence type="inferred from homology"/>
<protein>
    <recommendedName>
        <fullName evidence="4">Acetaldehyde dehydrogenase</fullName>
        <ecNumber evidence="4">1.2.1.10</ecNumber>
    </recommendedName>
    <alternativeName>
        <fullName evidence="4">Acetaldehyde dehydrogenase [acetylating]</fullName>
    </alternativeName>
</protein>
<keyword evidence="3 4" id="KW-0520">NAD</keyword>
<dbReference type="InterPro" id="IPR036291">
    <property type="entry name" value="NAD(P)-bd_dom_sf"/>
</dbReference>
<dbReference type="AlphaFoldDB" id="A0A848AYA5"/>
<name>A0A848AYA5_9BACT</name>
<gene>
    <name evidence="6" type="ORF">HF882_04920</name>
</gene>
<comment type="similarity">
    <text evidence="1 4">Belongs to the acetaldehyde dehydrogenase family.</text>
</comment>
<keyword evidence="4 6" id="KW-0560">Oxidoreductase</keyword>
<dbReference type="Gene3D" id="3.40.50.720">
    <property type="entry name" value="NAD(P)-binding Rossmann-like Domain"/>
    <property type="match status" value="1"/>
</dbReference>
<dbReference type="Pfam" id="PF09290">
    <property type="entry name" value="AcetDehyd-dimer"/>
    <property type="match status" value="1"/>
</dbReference>
<dbReference type="RefSeq" id="WP_168961828.1">
    <property type="nucleotide sequence ID" value="NZ_JABAEW010000006.1"/>
</dbReference>
<evidence type="ECO:0000313" key="7">
    <source>
        <dbReference type="Proteomes" id="UP000576225"/>
    </source>
</evidence>